<proteinExistence type="predicted"/>
<reference evidence="2" key="1">
    <citation type="submission" date="2021-12" db="EMBL/GenBank/DDBJ databases">
        <title>Bradyrhizobium xenonodulans sp. nov.</title>
        <authorList>
            <person name="Claassens R."/>
            <person name="Venter S.N."/>
            <person name="Beukes C.W."/>
            <person name="Stepkowski T."/>
            <person name="Steenkamp E.T."/>
        </authorList>
    </citation>
    <scope>NUCLEOTIDE SEQUENCE</scope>
    <source>
        <strain evidence="2">14AB</strain>
    </source>
</reference>
<organism evidence="2 3">
    <name type="scientific">Bradyrhizobium xenonodulans</name>
    <dbReference type="NCBI Taxonomy" id="2736875"/>
    <lineage>
        <taxon>Bacteria</taxon>
        <taxon>Pseudomonadati</taxon>
        <taxon>Pseudomonadota</taxon>
        <taxon>Alphaproteobacteria</taxon>
        <taxon>Hyphomicrobiales</taxon>
        <taxon>Nitrobacteraceae</taxon>
        <taxon>Bradyrhizobium</taxon>
    </lineage>
</organism>
<keyword evidence="3" id="KW-1185">Reference proteome</keyword>
<feature type="chain" id="PRO_5045583650" evidence="1">
    <location>
        <begin position="22"/>
        <end position="167"/>
    </location>
</feature>
<evidence type="ECO:0000313" key="2">
    <source>
        <dbReference type="EMBL" id="WBL82488.1"/>
    </source>
</evidence>
<gene>
    <name evidence="2" type="ORF">I3J27_19420</name>
</gene>
<keyword evidence="1" id="KW-0732">Signal</keyword>
<evidence type="ECO:0000313" key="3">
    <source>
        <dbReference type="Proteomes" id="UP001179614"/>
    </source>
</evidence>
<dbReference type="Proteomes" id="UP001179614">
    <property type="component" value="Chromosome"/>
</dbReference>
<dbReference type="EMBL" id="CP089391">
    <property type="protein sequence ID" value="WBL82488.1"/>
    <property type="molecule type" value="Genomic_DNA"/>
</dbReference>
<feature type="signal peptide" evidence="1">
    <location>
        <begin position="1"/>
        <end position="21"/>
    </location>
</feature>
<sequence length="167" mass="17751">MRRLMVLAAALAMAGAGGAFGQTQITAATGPGCKDQSKEGVGLWTCPGPAGYVVRFADEGNIVSLTIAPKRAIEKRRGPTAQWRGAGKVFGDKMQWIVRDGRPRAAVIRTWRRPEGSDDGEVQELSVFAINGETACLFGAIEIHADKANEAALARAQQAADSRCPEK</sequence>
<name>A0ABY7MY93_9BRAD</name>
<dbReference type="RefSeq" id="WP_270172551.1">
    <property type="nucleotide sequence ID" value="NZ_CP089391.1"/>
</dbReference>
<evidence type="ECO:0000256" key="1">
    <source>
        <dbReference type="SAM" id="SignalP"/>
    </source>
</evidence>
<protein>
    <submittedName>
        <fullName evidence="2">Uncharacterized protein</fullName>
    </submittedName>
</protein>
<accession>A0ABY7MY93</accession>